<dbReference type="RefSeq" id="WP_343186524.1">
    <property type="nucleotide sequence ID" value="NZ_JBCITM010000013.1"/>
</dbReference>
<comment type="caution">
    <text evidence="1">The sequence shown here is derived from an EMBL/GenBank/DDBJ whole genome shotgun (WGS) entry which is preliminary data.</text>
</comment>
<dbReference type="Proteomes" id="UP001407405">
    <property type="component" value="Unassembled WGS sequence"/>
</dbReference>
<reference evidence="1 2" key="1">
    <citation type="submission" date="2024-04" db="EMBL/GenBank/DDBJ databases">
        <title>Genome sequencing and metabolic network reconstruction of aminoacids and betaine degradation by Anoxynatronum sibiricum.</title>
        <authorList>
            <person name="Detkova E.N."/>
            <person name="Boltjanskaja Y.V."/>
            <person name="Mardanov A.V."/>
            <person name="Kevbrin V."/>
        </authorList>
    </citation>
    <scope>NUCLEOTIDE SEQUENCE [LARGE SCALE GENOMIC DNA]</scope>
    <source>
        <strain evidence="1 2">Z-7981</strain>
    </source>
</reference>
<protein>
    <submittedName>
        <fullName evidence="1">DUF4860 domain-containing protein</fullName>
    </submittedName>
</protein>
<keyword evidence="2" id="KW-1185">Reference proteome</keyword>
<accession>A0ABU9VVN3</accession>
<dbReference type="Pfam" id="PF16152">
    <property type="entry name" value="DUF4860"/>
    <property type="match status" value="1"/>
</dbReference>
<proteinExistence type="predicted"/>
<sequence>MKHFQSLSRCQGHSLTELLLVMALLLFFGTASFTLMAAGNSASQQVIDRQQAQSQLRTAAAYMNTRLRQQDRQNAVTLRPHPETGHTALVLTEVYYGELWETWVYHREGTLREVQVIPGDPVRDDFSFEIALLDTFEVEMEEGTTLHFQMGVNGEDQTLMRSGYYRLKAGAGVE</sequence>
<gene>
    <name evidence="1" type="ORF">AAIG11_12105</name>
</gene>
<evidence type="ECO:0000313" key="1">
    <source>
        <dbReference type="EMBL" id="MEN1761226.1"/>
    </source>
</evidence>
<organism evidence="1 2">
    <name type="scientific">Anoxynatronum sibiricum</name>
    <dbReference type="NCBI Taxonomy" id="210623"/>
    <lineage>
        <taxon>Bacteria</taxon>
        <taxon>Bacillati</taxon>
        <taxon>Bacillota</taxon>
        <taxon>Clostridia</taxon>
        <taxon>Eubacteriales</taxon>
        <taxon>Clostridiaceae</taxon>
        <taxon>Anoxynatronum</taxon>
    </lineage>
</organism>
<evidence type="ECO:0000313" key="2">
    <source>
        <dbReference type="Proteomes" id="UP001407405"/>
    </source>
</evidence>
<name>A0ABU9VVN3_9CLOT</name>
<dbReference type="EMBL" id="JBCITM010000013">
    <property type="protein sequence ID" value="MEN1761226.1"/>
    <property type="molecule type" value="Genomic_DNA"/>
</dbReference>
<dbReference type="InterPro" id="IPR032340">
    <property type="entry name" value="DUF4860"/>
</dbReference>